<dbReference type="RefSeq" id="WP_318757768.1">
    <property type="nucleotide sequence ID" value="NZ_JAWUZT010000056.1"/>
</dbReference>
<dbReference type="EMBL" id="JAWUZT010000056">
    <property type="protein sequence ID" value="MDW8517678.1"/>
    <property type="molecule type" value="Genomic_DNA"/>
</dbReference>
<protein>
    <recommendedName>
        <fullName evidence="3">Threonine dehydratase</fullName>
    </recommendedName>
</protein>
<evidence type="ECO:0000313" key="2">
    <source>
        <dbReference type="Proteomes" id="UP001284771"/>
    </source>
</evidence>
<gene>
    <name evidence="1" type="ORF">RIB56_16280</name>
</gene>
<reference evidence="2" key="1">
    <citation type="submission" date="2023-07" db="EMBL/GenBank/DDBJ databases">
        <title>Draft genomic sequences of Priestia flexa CCM isolated from the soil of an abandoned mine contaminated by free cyanide in the high Andean zone of Tacna, Peru.</title>
        <authorList>
            <person name="Caceda Quiroz C.J."/>
            <person name="Maraza Chooque G.J."/>
            <person name="Fora Quispe G.L."/>
            <person name="Carpio Mamani M."/>
        </authorList>
    </citation>
    <scope>NUCLEOTIDE SEQUENCE [LARGE SCALE GENOMIC DNA]</scope>
    <source>
        <strain evidence="2">CCM</strain>
    </source>
</reference>
<keyword evidence="2" id="KW-1185">Reference proteome</keyword>
<organism evidence="1 2">
    <name type="scientific">Priestia flexa</name>
    <dbReference type="NCBI Taxonomy" id="86664"/>
    <lineage>
        <taxon>Bacteria</taxon>
        <taxon>Bacillati</taxon>
        <taxon>Bacillota</taxon>
        <taxon>Bacilli</taxon>
        <taxon>Bacillales</taxon>
        <taxon>Bacillaceae</taxon>
        <taxon>Priestia</taxon>
    </lineage>
</organism>
<dbReference type="Proteomes" id="UP001284771">
    <property type="component" value="Unassembled WGS sequence"/>
</dbReference>
<name>A0ABU4J9K9_9BACI</name>
<accession>A0ABU4J9K9</accession>
<evidence type="ECO:0008006" key="3">
    <source>
        <dbReference type="Google" id="ProtNLM"/>
    </source>
</evidence>
<sequence>MEYTLQSIDSAIPCEVTIDDDNGRYMLRNADTSGEIFNSASELTQWVQQHWNEQQFVNPEEFRQLVHHLQEFIEQKKSLGHNKMIASKRRTIA</sequence>
<proteinExistence type="predicted"/>
<feature type="non-terminal residue" evidence="1">
    <location>
        <position position="93"/>
    </location>
</feature>
<comment type="caution">
    <text evidence="1">The sequence shown here is derived from an EMBL/GenBank/DDBJ whole genome shotgun (WGS) entry which is preliminary data.</text>
</comment>
<evidence type="ECO:0000313" key="1">
    <source>
        <dbReference type="EMBL" id="MDW8517678.1"/>
    </source>
</evidence>